<name>A0A2U1UYW2_9PROT</name>
<feature type="chain" id="PRO_5015694643" description="Porin" evidence="1">
    <location>
        <begin position="25"/>
        <end position="413"/>
    </location>
</feature>
<dbReference type="InterPro" id="IPR010870">
    <property type="entry name" value="Porin_O/P"/>
</dbReference>
<dbReference type="Gene3D" id="2.40.160.10">
    <property type="entry name" value="Porin"/>
    <property type="match status" value="1"/>
</dbReference>
<feature type="signal peptide" evidence="1">
    <location>
        <begin position="1"/>
        <end position="24"/>
    </location>
</feature>
<dbReference type="InterPro" id="IPR023614">
    <property type="entry name" value="Porin_dom_sf"/>
</dbReference>
<dbReference type="EMBL" id="PDOA01000023">
    <property type="protein sequence ID" value="PWC26844.1"/>
    <property type="molecule type" value="Genomic_DNA"/>
</dbReference>
<dbReference type="Pfam" id="PF07396">
    <property type="entry name" value="Porin_O_P"/>
    <property type="match status" value="1"/>
</dbReference>
<gene>
    <name evidence="2" type="ORF">CR165_20990</name>
</gene>
<proteinExistence type="predicted"/>
<keyword evidence="1" id="KW-0732">Signal</keyword>
<evidence type="ECO:0000313" key="3">
    <source>
        <dbReference type="Proteomes" id="UP000245048"/>
    </source>
</evidence>
<reference evidence="3" key="1">
    <citation type="submission" date="2017-10" db="EMBL/GenBank/DDBJ databases">
        <authorList>
            <person name="Toshchakov S.V."/>
            <person name="Goeva M.A."/>
        </authorList>
    </citation>
    <scope>NUCLEOTIDE SEQUENCE [LARGE SCALE GENOMIC DNA]</scope>
    <source>
        <strain evidence="3">JR1/69-1-13</strain>
    </source>
</reference>
<protein>
    <recommendedName>
        <fullName evidence="4">Porin</fullName>
    </recommendedName>
</protein>
<organism evidence="2 3">
    <name type="scientific">Teichococcus aestuarii</name>
    <dbReference type="NCBI Taxonomy" id="568898"/>
    <lineage>
        <taxon>Bacteria</taxon>
        <taxon>Pseudomonadati</taxon>
        <taxon>Pseudomonadota</taxon>
        <taxon>Alphaproteobacteria</taxon>
        <taxon>Acetobacterales</taxon>
        <taxon>Roseomonadaceae</taxon>
        <taxon>Roseomonas</taxon>
    </lineage>
</organism>
<evidence type="ECO:0000256" key="1">
    <source>
        <dbReference type="SAM" id="SignalP"/>
    </source>
</evidence>
<evidence type="ECO:0000313" key="2">
    <source>
        <dbReference type="EMBL" id="PWC26844.1"/>
    </source>
</evidence>
<dbReference type="AlphaFoldDB" id="A0A2U1UYW2"/>
<sequence>MTDLLLRSLALGALAAMLGTQAHAQSSPPRDGVSWSGIRPTLRLADGNLTMQPVARIDLHAGSYFGQPDDLGDRFSSGANVRRGRLGLRGAVFEDFAYNFTWELAPSTPQEPSRGGRIFEASLAYKGIDGASFQVGAWTLPHTLAYATSSSELLFIERPSIAAMASSVASGDTRFAAGGEVFGKRFYGSAFVTQGVASTPYDNDQRGVVGRAAWLALDGETKVQLGFNAAYQAEPGSNSSSSQRFRDYPELRLNSFRYVDTRSLPADSSWAYGPELSGLVGKLHYAAEYQIIGLDTPTGPTRSFDGWYINLAYPLLGEPRRRADSNATWRRGRGGNLDFNQNWGALELAGGYSTVDLSDGPVRGGRQSIWSTALNWYPTDQIKVTTQYQNGNLGLPGRDRDFQSVAFAVIFNL</sequence>
<comment type="caution">
    <text evidence="2">The sequence shown here is derived from an EMBL/GenBank/DDBJ whole genome shotgun (WGS) entry which is preliminary data.</text>
</comment>
<keyword evidence="3" id="KW-1185">Reference proteome</keyword>
<evidence type="ECO:0008006" key="4">
    <source>
        <dbReference type="Google" id="ProtNLM"/>
    </source>
</evidence>
<dbReference type="SUPFAM" id="SSF56935">
    <property type="entry name" value="Porins"/>
    <property type="match status" value="1"/>
</dbReference>
<dbReference type="Proteomes" id="UP000245048">
    <property type="component" value="Unassembled WGS sequence"/>
</dbReference>
<accession>A0A2U1UYW2</accession>